<dbReference type="InterPro" id="IPR036397">
    <property type="entry name" value="RNaseH_sf"/>
</dbReference>
<name>A0ABR3TRS7_9PEZI</name>
<organism evidence="1 2">
    <name type="scientific">Diplodia intermedia</name>
    <dbReference type="NCBI Taxonomy" id="856260"/>
    <lineage>
        <taxon>Eukaryota</taxon>
        <taxon>Fungi</taxon>
        <taxon>Dikarya</taxon>
        <taxon>Ascomycota</taxon>
        <taxon>Pezizomycotina</taxon>
        <taxon>Dothideomycetes</taxon>
        <taxon>Dothideomycetes incertae sedis</taxon>
        <taxon>Botryosphaeriales</taxon>
        <taxon>Botryosphaeriaceae</taxon>
        <taxon>Diplodia</taxon>
    </lineage>
</organism>
<proteinExistence type="predicted"/>
<evidence type="ECO:0008006" key="3">
    <source>
        <dbReference type="Google" id="ProtNLM"/>
    </source>
</evidence>
<protein>
    <recommendedName>
        <fullName evidence="3">RNase H type-1 domain-containing protein</fullName>
    </recommendedName>
</protein>
<evidence type="ECO:0000313" key="2">
    <source>
        <dbReference type="Proteomes" id="UP001521184"/>
    </source>
</evidence>
<accession>A0ABR3TRS7</accession>
<sequence>MHDLNFDVVKHNRARARLIAEEVHWVPPADEVIALFADASLRGQHTRGGVAVVRVLPPRGDQSATTGEGQTTPGEKPFFLEVVTHELFALGNRPSDCLLRLPVLQVEELELLAILRGFEYAVVEVEVGMLADLATSRLLLWSDCLWGLNRLRLYRAGDSEYWQSYPHTWILRLILECARKLKEYGVYVKCHWVPGHFAVPANEAADYVAGQVSSGQPWNPVRVAQFSLRAEARPTSS</sequence>
<keyword evidence="2" id="KW-1185">Reference proteome</keyword>
<dbReference type="InterPro" id="IPR012337">
    <property type="entry name" value="RNaseH-like_sf"/>
</dbReference>
<dbReference type="Proteomes" id="UP001521184">
    <property type="component" value="Unassembled WGS sequence"/>
</dbReference>
<dbReference type="EMBL" id="JAKEKT020000029">
    <property type="protein sequence ID" value="KAL1643083.1"/>
    <property type="molecule type" value="Genomic_DNA"/>
</dbReference>
<dbReference type="Gene3D" id="3.30.420.10">
    <property type="entry name" value="Ribonuclease H-like superfamily/Ribonuclease H"/>
    <property type="match status" value="1"/>
</dbReference>
<reference evidence="1 2" key="1">
    <citation type="journal article" date="2023" name="Plant Dis.">
        <title>First Report of Diplodia intermedia Causing Canker and Dieback Diseases on Apple Trees in Canada.</title>
        <authorList>
            <person name="Ellouze W."/>
            <person name="Ilyukhin E."/>
            <person name="Sulman M."/>
            <person name="Ali S."/>
        </authorList>
    </citation>
    <scope>NUCLEOTIDE SEQUENCE [LARGE SCALE GENOMIC DNA]</scope>
    <source>
        <strain evidence="1 2">M45-28</strain>
    </source>
</reference>
<dbReference type="SUPFAM" id="SSF53098">
    <property type="entry name" value="Ribonuclease H-like"/>
    <property type="match status" value="1"/>
</dbReference>
<evidence type="ECO:0000313" key="1">
    <source>
        <dbReference type="EMBL" id="KAL1643083.1"/>
    </source>
</evidence>
<comment type="caution">
    <text evidence="1">The sequence shown here is derived from an EMBL/GenBank/DDBJ whole genome shotgun (WGS) entry which is preliminary data.</text>
</comment>
<gene>
    <name evidence="1" type="ORF">SLS58_005052</name>
</gene>